<dbReference type="AlphaFoldDB" id="A0A8H4RH42"/>
<feature type="chain" id="PRO_5034852091" evidence="2">
    <location>
        <begin position="21"/>
        <end position="162"/>
    </location>
</feature>
<keyword evidence="4" id="KW-1185">Reference proteome</keyword>
<protein>
    <submittedName>
        <fullName evidence="3">Uncharacterized protein</fullName>
    </submittedName>
</protein>
<comment type="caution">
    <text evidence="3">The sequence shown here is derived from an EMBL/GenBank/DDBJ whole genome shotgun (WGS) entry which is preliminary data.</text>
</comment>
<evidence type="ECO:0000313" key="4">
    <source>
        <dbReference type="Proteomes" id="UP000566819"/>
    </source>
</evidence>
<proteinExistence type="predicted"/>
<dbReference type="Proteomes" id="UP000566819">
    <property type="component" value="Unassembled WGS sequence"/>
</dbReference>
<reference evidence="3 4" key="1">
    <citation type="submission" date="2020-03" db="EMBL/GenBank/DDBJ databases">
        <title>Draft Genome Sequence of Cudoniella acicularis.</title>
        <authorList>
            <person name="Buettner E."/>
            <person name="Kellner H."/>
        </authorList>
    </citation>
    <scope>NUCLEOTIDE SEQUENCE [LARGE SCALE GENOMIC DNA]</scope>
    <source>
        <strain evidence="3 4">DSM 108380</strain>
    </source>
</reference>
<keyword evidence="2" id="KW-0732">Signal</keyword>
<evidence type="ECO:0000313" key="3">
    <source>
        <dbReference type="EMBL" id="KAF4628611.1"/>
    </source>
</evidence>
<evidence type="ECO:0000256" key="1">
    <source>
        <dbReference type="SAM" id="MobiDB-lite"/>
    </source>
</evidence>
<sequence>MHFSISILFLLAAILTSTLAFPATFITLLLSDAASASASSESAANTNPEASSPAAPAANSSTSPNAVTPCSPSVAALASGIRANIAVQNNELAAANSLGAMLSENPVDATLFAAGQASLLGFVKQGIQIRMNNQMIAPAGNAALPGLAMVAMAQMKELNLTL</sequence>
<organism evidence="3 4">
    <name type="scientific">Cudoniella acicularis</name>
    <dbReference type="NCBI Taxonomy" id="354080"/>
    <lineage>
        <taxon>Eukaryota</taxon>
        <taxon>Fungi</taxon>
        <taxon>Dikarya</taxon>
        <taxon>Ascomycota</taxon>
        <taxon>Pezizomycotina</taxon>
        <taxon>Leotiomycetes</taxon>
        <taxon>Helotiales</taxon>
        <taxon>Tricladiaceae</taxon>
        <taxon>Cudoniella</taxon>
    </lineage>
</organism>
<dbReference type="OrthoDB" id="3638982at2759"/>
<dbReference type="EMBL" id="JAAMPI010000787">
    <property type="protein sequence ID" value="KAF4628611.1"/>
    <property type="molecule type" value="Genomic_DNA"/>
</dbReference>
<name>A0A8H4RH42_9HELO</name>
<accession>A0A8H4RH42</accession>
<feature type="region of interest" description="Disordered" evidence="1">
    <location>
        <begin position="42"/>
        <end position="64"/>
    </location>
</feature>
<evidence type="ECO:0000256" key="2">
    <source>
        <dbReference type="SAM" id="SignalP"/>
    </source>
</evidence>
<gene>
    <name evidence="3" type="ORF">G7Y89_g9547</name>
</gene>
<feature type="signal peptide" evidence="2">
    <location>
        <begin position="1"/>
        <end position="20"/>
    </location>
</feature>